<accession>A0A5S9QZD5</accession>
<feature type="compositionally biased region" description="Polar residues" evidence="1">
    <location>
        <begin position="17"/>
        <end position="26"/>
    </location>
</feature>
<evidence type="ECO:0000313" key="3">
    <source>
        <dbReference type="Proteomes" id="UP000441399"/>
    </source>
</evidence>
<dbReference type="PANTHER" id="PTHR33973:SF4">
    <property type="entry name" value="OS07G0153300 PROTEIN"/>
    <property type="match status" value="1"/>
</dbReference>
<dbReference type="AlphaFoldDB" id="A0A5S9QZD5"/>
<name>A0A5S9QZD5_9GAMM</name>
<evidence type="ECO:0008006" key="4">
    <source>
        <dbReference type="Google" id="ProtNLM"/>
    </source>
</evidence>
<feature type="region of interest" description="Disordered" evidence="1">
    <location>
        <begin position="291"/>
        <end position="312"/>
    </location>
</feature>
<protein>
    <recommendedName>
        <fullName evidence="4">DUF1365 domain-containing protein</fullName>
    </recommendedName>
</protein>
<organism evidence="2 3">
    <name type="scientific">BD1-7 clade bacterium</name>
    <dbReference type="NCBI Taxonomy" id="2029982"/>
    <lineage>
        <taxon>Bacteria</taxon>
        <taxon>Pseudomonadati</taxon>
        <taxon>Pseudomonadota</taxon>
        <taxon>Gammaproteobacteria</taxon>
        <taxon>Cellvibrionales</taxon>
        <taxon>Spongiibacteraceae</taxon>
        <taxon>BD1-7 clade</taxon>
    </lineage>
</organism>
<feature type="region of interest" description="Disordered" evidence="1">
    <location>
        <begin position="1"/>
        <end position="26"/>
    </location>
</feature>
<sequence length="312" mass="36172">MANMTTIQRSLRESATAPASTDQAVPQYENQVSQETCFYEGTVRHRRFWPKTHGFQYRIFMAYIDIDTAEQDFSHRWLFSTRRGAAVRFHRNDYLKPHDVSLRQAVESRLKGQLGLDNIGKIMLLTNLRFFGFIINPISCYYCFDSHGQLKALIAEVTNTPWGETQVYVLRCDPDAKYQRIHFNKAMHVSPFNPMNLVYDWRNNTPSEKLLLHMNCVEKPNRGNNTSSEKGNSEQRIHTDATLTLTQKDFTVKQARSLWLNYPLMTGRIFLGIYWQALRLLLKKVPLWPHPKSQKAAKPSSETTAATSKHKV</sequence>
<proteinExistence type="predicted"/>
<dbReference type="PANTHER" id="PTHR33973">
    <property type="entry name" value="OS07G0153300 PROTEIN"/>
    <property type="match status" value="1"/>
</dbReference>
<dbReference type="EMBL" id="CACSIO010000062">
    <property type="protein sequence ID" value="CAA0125799.1"/>
    <property type="molecule type" value="Genomic_DNA"/>
</dbReference>
<gene>
    <name evidence="2" type="ORF">OPDIPICF_03619</name>
</gene>
<dbReference type="InterPro" id="IPR010775">
    <property type="entry name" value="DUF1365"/>
</dbReference>
<evidence type="ECO:0000313" key="2">
    <source>
        <dbReference type="EMBL" id="CAA0125799.1"/>
    </source>
</evidence>
<evidence type="ECO:0000256" key="1">
    <source>
        <dbReference type="SAM" id="MobiDB-lite"/>
    </source>
</evidence>
<feature type="compositionally biased region" description="Polar residues" evidence="1">
    <location>
        <begin position="300"/>
        <end position="312"/>
    </location>
</feature>
<dbReference type="Pfam" id="PF07103">
    <property type="entry name" value="DUF1365"/>
    <property type="match status" value="1"/>
</dbReference>
<reference evidence="2 3" key="1">
    <citation type="submission" date="2019-11" db="EMBL/GenBank/DDBJ databases">
        <authorList>
            <person name="Holert J."/>
        </authorList>
    </citation>
    <scope>NUCLEOTIDE SEQUENCE [LARGE SCALE GENOMIC DNA]</scope>
    <source>
        <strain evidence="2">SB11_3</strain>
    </source>
</reference>
<dbReference type="Proteomes" id="UP000441399">
    <property type="component" value="Unassembled WGS sequence"/>
</dbReference>
<keyword evidence="3" id="KW-1185">Reference proteome</keyword>